<dbReference type="EMBL" id="CP072384">
    <property type="protein sequence ID" value="QUC06962.1"/>
    <property type="molecule type" value="Genomic_DNA"/>
</dbReference>
<accession>A0ABX7Y1K1</accession>
<evidence type="ECO:0000313" key="2">
    <source>
        <dbReference type="Proteomes" id="UP000678513"/>
    </source>
</evidence>
<dbReference type="SUPFAM" id="SSF53807">
    <property type="entry name" value="Helical backbone' metal receptor"/>
    <property type="match status" value="1"/>
</dbReference>
<name>A0ABX7Y1K1_9ACTN</name>
<protein>
    <submittedName>
        <fullName evidence="1">Uncharacterized protein</fullName>
    </submittedName>
</protein>
<dbReference type="Proteomes" id="UP000678513">
    <property type="component" value="Chromosome"/>
</dbReference>
<reference evidence="1 2" key="1">
    <citation type="submission" date="2021-03" db="EMBL/GenBank/DDBJ databases">
        <title>Human Oral Microbial Genomes.</title>
        <authorList>
            <person name="Johnston C.D."/>
            <person name="Chen T."/>
            <person name="Dewhirst F.E."/>
        </authorList>
    </citation>
    <scope>NUCLEOTIDE SEQUENCE [LARGE SCALE GENOMIC DNA]</scope>
    <source>
        <strain evidence="1 2">DSMZ 100122</strain>
    </source>
</reference>
<dbReference type="Gene3D" id="3.40.50.1980">
    <property type="entry name" value="Nitrogenase molybdenum iron protein domain"/>
    <property type="match status" value="1"/>
</dbReference>
<sequence length="62" mass="7146">MKIATVFYPLELCRHQDLRRQDKRLEPDIAGQEPHDLELTPQQIASLEEADLVVYLKASSLL</sequence>
<proteinExistence type="predicted"/>
<keyword evidence="2" id="KW-1185">Reference proteome</keyword>
<organism evidence="1 2">
    <name type="scientific">Arachnia rubra</name>
    <dbReference type="NCBI Taxonomy" id="1547448"/>
    <lineage>
        <taxon>Bacteria</taxon>
        <taxon>Bacillati</taxon>
        <taxon>Actinomycetota</taxon>
        <taxon>Actinomycetes</taxon>
        <taxon>Propionibacteriales</taxon>
        <taxon>Propionibacteriaceae</taxon>
        <taxon>Arachnia</taxon>
    </lineage>
</organism>
<dbReference type="RefSeq" id="WP_212321040.1">
    <property type="nucleotide sequence ID" value="NZ_AP024463.1"/>
</dbReference>
<gene>
    <name evidence="1" type="ORF">J5A65_08245</name>
</gene>
<evidence type="ECO:0000313" key="1">
    <source>
        <dbReference type="EMBL" id="QUC06962.1"/>
    </source>
</evidence>